<gene>
    <name evidence="1" type="ORF">L1987_72232</name>
</gene>
<reference evidence="2" key="1">
    <citation type="journal article" date="2022" name="Mol. Ecol. Resour.">
        <title>The genomes of chicory, endive, great burdock and yacon provide insights into Asteraceae palaeo-polyploidization history and plant inulin production.</title>
        <authorList>
            <person name="Fan W."/>
            <person name="Wang S."/>
            <person name="Wang H."/>
            <person name="Wang A."/>
            <person name="Jiang F."/>
            <person name="Liu H."/>
            <person name="Zhao H."/>
            <person name="Xu D."/>
            <person name="Zhang Y."/>
        </authorList>
    </citation>
    <scope>NUCLEOTIDE SEQUENCE [LARGE SCALE GENOMIC DNA]</scope>
    <source>
        <strain evidence="2">cv. Yunnan</strain>
    </source>
</reference>
<evidence type="ECO:0000313" key="2">
    <source>
        <dbReference type="Proteomes" id="UP001056120"/>
    </source>
</evidence>
<protein>
    <submittedName>
        <fullName evidence="1">Uncharacterized protein</fullName>
    </submittedName>
</protein>
<keyword evidence="2" id="KW-1185">Reference proteome</keyword>
<dbReference type="EMBL" id="CM042041">
    <property type="protein sequence ID" value="KAI3713649.1"/>
    <property type="molecule type" value="Genomic_DNA"/>
</dbReference>
<evidence type="ECO:0000313" key="1">
    <source>
        <dbReference type="EMBL" id="KAI3713649.1"/>
    </source>
</evidence>
<dbReference type="Proteomes" id="UP001056120">
    <property type="component" value="Linkage Group LG24"/>
</dbReference>
<reference evidence="1 2" key="2">
    <citation type="journal article" date="2022" name="Mol. Ecol. Resour.">
        <title>The genomes of chicory, endive, great burdock and yacon provide insights into Asteraceae paleo-polyploidization history and plant inulin production.</title>
        <authorList>
            <person name="Fan W."/>
            <person name="Wang S."/>
            <person name="Wang H."/>
            <person name="Wang A."/>
            <person name="Jiang F."/>
            <person name="Liu H."/>
            <person name="Zhao H."/>
            <person name="Xu D."/>
            <person name="Zhang Y."/>
        </authorList>
    </citation>
    <scope>NUCLEOTIDE SEQUENCE [LARGE SCALE GENOMIC DNA]</scope>
    <source>
        <strain evidence="2">cv. Yunnan</strain>
        <tissue evidence="1">Leaves</tissue>
    </source>
</reference>
<accession>A0ACB9AVH6</accession>
<comment type="caution">
    <text evidence="1">The sequence shown here is derived from an EMBL/GenBank/DDBJ whole genome shotgun (WGS) entry which is preliminary data.</text>
</comment>
<name>A0ACB9AVH6_9ASTR</name>
<sequence length="274" mass="30152">MSGQMGVKKAEVCEKCSDHNVIIFNCLSSEEICGEILEAPRKSMGRYEDLESKLSLVVSDVKEGYMEKSTGDKNQVKDRIHGNVGDGKQEDETKEVREHEGGCVRRSGSEESNAVVDDGEQVPKSDPVTMLDGSNIHSSADTSIKCINDENSEERNEQRELVDLSQDGGSSTDARELAARKKTKHGRHEIGGSSSLTPLVVGGAGSSEPSVQQANRTFRLFGVNIPYEKEHEVLVIHQTVRRLRLFGVDIVVPQEEELEMDQASPTKHQAVVVY</sequence>
<organism evidence="1 2">
    <name type="scientific">Smallanthus sonchifolius</name>
    <dbReference type="NCBI Taxonomy" id="185202"/>
    <lineage>
        <taxon>Eukaryota</taxon>
        <taxon>Viridiplantae</taxon>
        <taxon>Streptophyta</taxon>
        <taxon>Embryophyta</taxon>
        <taxon>Tracheophyta</taxon>
        <taxon>Spermatophyta</taxon>
        <taxon>Magnoliopsida</taxon>
        <taxon>eudicotyledons</taxon>
        <taxon>Gunneridae</taxon>
        <taxon>Pentapetalae</taxon>
        <taxon>asterids</taxon>
        <taxon>campanulids</taxon>
        <taxon>Asterales</taxon>
        <taxon>Asteraceae</taxon>
        <taxon>Asteroideae</taxon>
        <taxon>Heliantheae alliance</taxon>
        <taxon>Millerieae</taxon>
        <taxon>Smallanthus</taxon>
    </lineage>
</organism>
<proteinExistence type="predicted"/>